<dbReference type="Pfam" id="PF13229">
    <property type="entry name" value="Beta_helix"/>
    <property type="match status" value="1"/>
</dbReference>
<dbReference type="PANTHER" id="PTHR11319:SF35">
    <property type="entry name" value="OUTER MEMBRANE PROTEIN PMPC-RELATED"/>
    <property type="match status" value="1"/>
</dbReference>
<proteinExistence type="predicted"/>
<gene>
    <name evidence="3" type="ORF">GPECTOR_24g238</name>
</gene>
<evidence type="ECO:0000259" key="2">
    <source>
        <dbReference type="Pfam" id="PF13229"/>
    </source>
</evidence>
<dbReference type="SUPFAM" id="SSF51126">
    <property type="entry name" value="Pectin lyase-like"/>
    <property type="match status" value="2"/>
</dbReference>
<evidence type="ECO:0000256" key="1">
    <source>
        <dbReference type="SAM" id="MobiDB-lite"/>
    </source>
</evidence>
<evidence type="ECO:0000313" key="3">
    <source>
        <dbReference type="EMBL" id="KXZ48948.1"/>
    </source>
</evidence>
<feature type="compositionally biased region" description="Pro residues" evidence="1">
    <location>
        <begin position="395"/>
        <end position="410"/>
    </location>
</feature>
<sequence length="595" mass="60936">MAKSHIGNVFIGSLTAEGCGWRSINVGTSTSGGALSTLQAAEVALTRCTFADIYSPRSPAVQLLDLRAAAFDTVLDGCTWSNVSGRALVLDRPAGRVLLRDSAFTGGRGGAALNVFSCVMATSDVSLRNVSFSDNDNGPNSQGGALVVDKCEIDVRESLFTGNTATLGGAATVSGGSTVTFRDSSFIANSALPTTARDGIGGAVYGDETANSLAFDNCTMIANTANGQRPFGGAVAVYGGFLVVKGGSFVRNAARGNASRGSGGGLFVDRTRTTISGTTFFANAAVYSGGAVHAAFSPLVMRDSVVLQNSASVGGGVFLFEADFDLPSASAFSPPPPPVMVVASPAPPPAAAASPPPPLGASPSLPPPSPPPPTERRRLRSLLQADADVPATVSFPPPASPPPPPPPTNPAPATVMYTYYSLITNTSFTKNKCTDSMGMGMGGALAAARQDGPRWRLGVQLSTFVGNACPSGGALAAELLDSIHVVRSTFRANRAVNSGGAISLRPTPSGLVGYALVQENTFVNNRADNLGGAMQAGQGWSLEVNLNAFTGNGQSEDVDGGAVYVEYCRNVPGSPPTNPNVFLRINTFERNTART</sequence>
<comment type="caution">
    <text evidence="3">The sequence shown here is derived from an EMBL/GenBank/DDBJ whole genome shotgun (WGS) entry which is preliminary data.</text>
</comment>
<dbReference type="Proteomes" id="UP000075714">
    <property type="component" value="Unassembled WGS sequence"/>
</dbReference>
<feature type="region of interest" description="Disordered" evidence="1">
    <location>
        <begin position="346"/>
        <end position="376"/>
    </location>
</feature>
<name>A0A150GGJ0_GONPE</name>
<feature type="domain" description="Right handed beta helix" evidence="2">
    <location>
        <begin position="74"/>
        <end position="241"/>
    </location>
</feature>
<accession>A0A150GGJ0</accession>
<reference evidence="4" key="1">
    <citation type="journal article" date="2016" name="Nat. Commun.">
        <title>The Gonium pectorale genome demonstrates co-option of cell cycle regulation during the evolution of multicellularity.</title>
        <authorList>
            <person name="Hanschen E.R."/>
            <person name="Marriage T.N."/>
            <person name="Ferris P.J."/>
            <person name="Hamaji T."/>
            <person name="Toyoda A."/>
            <person name="Fujiyama A."/>
            <person name="Neme R."/>
            <person name="Noguchi H."/>
            <person name="Minakuchi Y."/>
            <person name="Suzuki M."/>
            <person name="Kawai-Toyooka H."/>
            <person name="Smith D.R."/>
            <person name="Sparks H."/>
            <person name="Anderson J."/>
            <person name="Bakaric R."/>
            <person name="Luria V."/>
            <person name="Karger A."/>
            <person name="Kirschner M.W."/>
            <person name="Durand P.M."/>
            <person name="Michod R.E."/>
            <person name="Nozaki H."/>
            <person name="Olson B.J."/>
        </authorList>
    </citation>
    <scope>NUCLEOTIDE SEQUENCE [LARGE SCALE GENOMIC DNA]</scope>
    <source>
        <strain evidence="4">NIES-2863</strain>
    </source>
</reference>
<protein>
    <recommendedName>
        <fullName evidence="2">Right handed beta helix domain-containing protein</fullName>
    </recommendedName>
</protein>
<evidence type="ECO:0000313" key="4">
    <source>
        <dbReference type="Proteomes" id="UP000075714"/>
    </source>
</evidence>
<dbReference type="PANTHER" id="PTHR11319">
    <property type="entry name" value="G PROTEIN-COUPLED RECEPTOR-RELATED"/>
    <property type="match status" value="1"/>
</dbReference>
<feature type="region of interest" description="Disordered" evidence="1">
    <location>
        <begin position="390"/>
        <end position="410"/>
    </location>
</feature>
<dbReference type="EMBL" id="LSYV01000025">
    <property type="protein sequence ID" value="KXZ48948.1"/>
    <property type="molecule type" value="Genomic_DNA"/>
</dbReference>
<organism evidence="3 4">
    <name type="scientific">Gonium pectorale</name>
    <name type="common">Green alga</name>
    <dbReference type="NCBI Taxonomy" id="33097"/>
    <lineage>
        <taxon>Eukaryota</taxon>
        <taxon>Viridiplantae</taxon>
        <taxon>Chlorophyta</taxon>
        <taxon>core chlorophytes</taxon>
        <taxon>Chlorophyceae</taxon>
        <taxon>CS clade</taxon>
        <taxon>Chlamydomonadales</taxon>
        <taxon>Volvocaceae</taxon>
        <taxon>Gonium</taxon>
    </lineage>
</organism>
<dbReference type="InterPro" id="IPR011050">
    <property type="entry name" value="Pectin_lyase_fold/virulence"/>
</dbReference>
<feature type="compositionally biased region" description="Pro residues" evidence="1">
    <location>
        <begin position="346"/>
        <end position="373"/>
    </location>
</feature>
<keyword evidence="4" id="KW-1185">Reference proteome</keyword>
<dbReference type="AlphaFoldDB" id="A0A150GGJ0"/>
<dbReference type="InterPro" id="IPR039448">
    <property type="entry name" value="Beta_helix"/>
</dbReference>